<dbReference type="Proteomes" id="UP001603857">
    <property type="component" value="Unassembled WGS sequence"/>
</dbReference>
<dbReference type="EMBL" id="JBGMDY010000006">
    <property type="protein sequence ID" value="KAL2330195.1"/>
    <property type="molecule type" value="Genomic_DNA"/>
</dbReference>
<gene>
    <name evidence="2" type="ORF">Fmac_017776</name>
</gene>
<organism evidence="2 3">
    <name type="scientific">Flemingia macrophylla</name>
    <dbReference type="NCBI Taxonomy" id="520843"/>
    <lineage>
        <taxon>Eukaryota</taxon>
        <taxon>Viridiplantae</taxon>
        <taxon>Streptophyta</taxon>
        <taxon>Embryophyta</taxon>
        <taxon>Tracheophyta</taxon>
        <taxon>Spermatophyta</taxon>
        <taxon>Magnoliopsida</taxon>
        <taxon>eudicotyledons</taxon>
        <taxon>Gunneridae</taxon>
        <taxon>Pentapetalae</taxon>
        <taxon>rosids</taxon>
        <taxon>fabids</taxon>
        <taxon>Fabales</taxon>
        <taxon>Fabaceae</taxon>
        <taxon>Papilionoideae</taxon>
        <taxon>50 kb inversion clade</taxon>
        <taxon>NPAAA clade</taxon>
        <taxon>indigoferoid/millettioid clade</taxon>
        <taxon>Phaseoleae</taxon>
        <taxon>Flemingia</taxon>
    </lineage>
</organism>
<reference evidence="2 3" key="1">
    <citation type="submission" date="2024-08" db="EMBL/GenBank/DDBJ databases">
        <title>Insights into the chromosomal genome structure of Flemingia macrophylla.</title>
        <authorList>
            <person name="Ding Y."/>
            <person name="Zhao Y."/>
            <person name="Bi W."/>
            <person name="Wu M."/>
            <person name="Zhao G."/>
            <person name="Gong Y."/>
            <person name="Li W."/>
            <person name="Zhang P."/>
        </authorList>
    </citation>
    <scope>NUCLEOTIDE SEQUENCE [LARGE SCALE GENOMIC DNA]</scope>
    <source>
        <strain evidence="2">DYQJB</strain>
        <tissue evidence="2">Leaf</tissue>
    </source>
</reference>
<protein>
    <submittedName>
        <fullName evidence="2">Uncharacterized protein</fullName>
    </submittedName>
</protein>
<evidence type="ECO:0000313" key="2">
    <source>
        <dbReference type="EMBL" id="KAL2330195.1"/>
    </source>
</evidence>
<proteinExistence type="predicted"/>
<evidence type="ECO:0000256" key="1">
    <source>
        <dbReference type="SAM" id="MobiDB-lite"/>
    </source>
</evidence>
<comment type="caution">
    <text evidence="2">The sequence shown here is derived from an EMBL/GenBank/DDBJ whole genome shotgun (WGS) entry which is preliminary data.</text>
</comment>
<evidence type="ECO:0000313" key="3">
    <source>
        <dbReference type="Proteomes" id="UP001603857"/>
    </source>
</evidence>
<dbReference type="AlphaFoldDB" id="A0ABD1M315"/>
<name>A0ABD1M315_9FABA</name>
<accession>A0ABD1M315</accession>
<feature type="region of interest" description="Disordered" evidence="1">
    <location>
        <begin position="1"/>
        <end position="22"/>
    </location>
</feature>
<sequence>MKGEQAQALAHGKTPPTHEAPVPLQTIIINPKNAFSAVDLTRPTNVLRRPP</sequence>
<keyword evidence="3" id="KW-1185">Reference proteome</keyword>